<comment type="caution">
    <text evidence="9">The sequence shown here is derived from an EMBL/GenBank/DDBJ whole genome shotgun (WGS) entry which is preliminary data.</text>
</comment>
<keyword evidence="6" id="KW-0067">ATP-binding</keyword>
<dbReference type="GO" id="GO:0005524">
    <property type="term" value="F:ATP binding"/>
    <property type="evidence" value="ECO:0007669"/>
    <property type="project" value="UniProtKB-KW"/>
</dbReference>
<dbReference type="InterPro" id="IPR036388">
    <property type="entry name" value="WH-like_DNA-bd_sf"/>
</dbReference>
<protein>
    <recommendedName>
        <fullName evidence="11">Disease resistance protein RPM1</fullName>
    </recommendedName>
</protein>
<dbReference type="SUPFAM" id="SSF52058">
    <property type="entry name" value="L domain-like"/>
    <property type="match status" value="1"/>
</dbReference>
<organism evidence="9">
    <name type="scientific">Salvia splendens</name>
    <name type="common">Scarlet sage</name>
    <dbReference type="NCBI Taxonomy" id="180675"/>
    <lineage>
        <taxon>Eukaryota</taxon>
        <taxon>Viridiplantae</taxon>
        <taxon>Streptophyta</taxon>
        <taxon>Embryophyta</taxon>
        <taxon>Tracheophyta</taxon>
        <taxon>Spermatophyta</taxon>
        <taxon>Magnoliopsida</taxon>
        <taxon>eudicotyledons</taxon>
        <taxon>Gunneridae</taxon>
        <taxon>Pentapetalae</taxon>
        <taxon>asterids</taxon>
        <taxon>lamiids</taxon>
        <taxon>Lamiales</taxon>
        <taxon>Lamiaceae</taxon>
        <taxon>Nepetoideae</taxon>
        <taxon>Mentheae</taxon>
        <taxon>Salviinae</taxon>
        <taxon>Salvia</taxon>
        <taxon>Salvia subgen. Calosphace</taxon>
        <taxon>core Calosphace</taxon>
    </lineage>
</organism>
<feature type="domain" description="Disease resistance protein winged helix" evidence="8">
    <location>
        <begin position="181"/>
        <end position="252"/>
    </location>
</feature>
<evidence type="ECO:0000256" key="3">
    <source>
        <dbReference type="ARBA" id="ARBA00022737"/>
    </source>
</evidence>
<feature type="domain" description="NB-ARC" evidence="7">
    <location>
        <begin position="1"/>
        <end position="138"/>
    </location>
</feature>
<dbReference type="SUPFAM" id="SSF52540">
    <property type="entry name" value="P-loop containing nucleoside triphosphate hydrolases"/>
    <property type="match status" value="1"/>
</dbReference>
<evidence type="ECO:0000256" key="2">
    <source>
        <dbReference type="ARBA" id="ARBA00022614"/>
    </source>
</evidence>
<evidence type="ECO:0000259" key="7">
    <source>
        <dbReference type="Pfam" id="PF00931"/>
    </source>
</evidence>
<dbReference type="InterPro" id="IPR002182">
    <property type="entry name" value="NB-ARC"/>
</dbReference>
<dbReference type="AlphaFoldDB" id="A0A8X8YAW5"/>
<dbReference type="GO" id="GO:0043531">
    <property type="term" value="F:ADP binding"/>
    <property type="evidence" value="ECO:0007669"/>
    <property type="project" value="InterPro"/>
</dbReference>
<evidence type="ECO:0000256" key="1">
    <source>
        <dbReference type="ARBA" id="ARBA00008894"/>
    </source>
</evidence>
<dbReference type="InterPro" id="IPR058922">
    <property type="entry name" value="WHD_DRP"/>
</dbReference>
<dbReference type="InterPro" id="IPR027417">
    <property type="entry name" value="P-loop_NTPase"/>
</dbReference>
<dbReference type="FunFam" id="1.10.10.10:FF:000322">
    <property type="entry name" value="Probable disease resistance protein At1g63360"/>
    <property type="match status" value="1"/>
</dbReference>
<accession>A0A8X8YAW5</accession>
<gene>
    <name evidence="9" type="ORF">SASPL_112842</name>
</gene>
<dbReference type="Gene3D" id="1.10.10.10">
    <property type="entry name" value="Winged helix-like DNA-binding domain superfamily/Winged helix DNA-binding domain"/>
    <property type="match status" value="1"/>
</dbReference>
<reference evidence="9" key="1">
    <citation type="submission" date="2018-01" db="EMBL/GenBank/DDBJ databases">
        <authorList>
            <person name="Mao J.F."/>
        </authorList>
    </citation>
    <scope>NUCLEOTIDE SEQUENCE</scope>
    <source>
        <strain evidence="9">Huo1</strain>
        <tissue evidence="9">Leaf</tissue>
    </source>
</reference>
<dbReference type="Gene3D" id="3.80.10.10">
    <property type="entry name" value="Ribonuclease Inhibitor"/>
    <property type="match status" value="1"/>
</dbReference>
<keyword evidence="2" id="KW-0433">Leucine-rich repeat</keyword>
<keyword evidence="4" id="KW-0547">Nucleotide-binding</keyword>
<comment type="similarity">
    <text evidence="1">Belongs to the disease resistance NB-LRR family.</text>
</comment>
<keyword evidence="5" id="KW-0611">Plant defense</keyword>
<dbReference type="InterPro" id="IPR044974">
    <property type="entry name" value="Disease_R_plants"/>
</dbReference>
<evidence type="ECO:0000259" key="8">
    <source>
        <dbReference type="Pfam" id="PF23559"/>
    </source>
</evidence>
<dbReference type="EMBL" id="PNBA02000004">
    <property type="protein sequence ID" value="KAG6428590.1"/>
    <property type="molecule type" value="Genomic_DNA"/>
</dbReference>
<evidence type="ECO:0000313" key="9">
    <source>
        <dbReference type="EMBL" id="KAG6428590.1"/>
    </source>
</evidence>
<dbReference type="Proteomes" id="UP000298416">
    <property type="component" value="Unassembled WGS sequence"/>
</dbReference>
<evidence type="ECO:0000256" key="5">
    <source>
        <dbReference type="ARBA" id="ARBA00022821"/>
    </source>
</evidence>
<keyword evidence="10" id="KW-1185">Reference proteome</keyword>
<dbReference type="PANTHER" id="PTHR23155">
    <property type="entry name" value="DISEASE RESISTANCE PROTEIN RP"/>
    <property type="match status" value="1"/>
</dbReference>
<keyword evidence="3" id="KW-0677">Repeat</keyword>
<reference evidence="9" key="2">
    <citation type="submission" date="2020-08" db="EMBL/GenBank/DDBJ databases">
        <title>Plant Genome Project.</title>
        <authorList>
            <person name="Zhang R.-G."/>
        </authorList>
    </citation>
    <scope>NUCLEOTIDE SEQUENCE</scope>
    <source>
        <strain evidence="9">Huo1</strain>
        <tissue evidence="9">Leaf</tissue>
    </source>
</reference>
<dbReference type="Gene3D" id="3.40.50.300">
    <property type="entry name" value="P-loop containing nucleotide triphosphate hydrolases"/>
    <property type="match status" value="1"/>
</dbReference>
<dbReference type="InterPro" id="IPR032675">
    <property type="entry name" value="LRR_dom_sf"/>
</dbReference>
<dbReference type="GO" id="GO:0098542">
    <property type="term" value="P:defense response to other organism"/>
    <property type="evidence" value="ECO:0007669"/>
    <property type="project" value="TreeGrafter"/>
</dbReference>
<sequence>MGGLGKTTLARKVYNHRDLQSYARAWVCITQQYHPKAVFVNILKQLCTSNQKIDDLKVEDLVTRIHSFSKERKCLVVIDDIWNNDDWEIIKQAFPVNCNVILTTRSQNIANQESEPHKLKFLIEDEEQTLLDWKKVNMNMETYLRHGEGVEEYRRVKQGLELSYDVLPYYLKPCFLYLACFPEDHKIDTERLYLLWMAEDFISYQDKGPNESRYLTELAMRCMVQLHKSQVYSTLHKNFDSCGLHDLMHDLCSSKAEEEKFVKRIDASKYLCGIPPPRLALLPSICNSISRLAINYDLEKSISSIDGLEELNHLRCLCFSEKVMSLKGECYQVRLPNVIWEMKRLKHLFLSRRIKLIGEEKLRLDGLEELETLESISSETTCIEDIPKLGCVKSWDEGVVEVMEIGKYPMLQRLELRKVEMRGTLIFHSNSFPQLKKLYLSDLKDMKKWEVKEKALSKLTFLSIDSCCNLEKLISTLQEIKIRGMSSEFMEGVEEGDYAPLVKILR</sequence>
<evidence type="ECO:0008006" key="11">
    <source>
        <dbReference type="Google" id="ProtNLM"/>
    </source>
</evidence>
<evidence type="ECO:0000313" key="10">
    <source>
        <dbReference type="Proteomes" id="UP000298416"/>
    </source>
</evidence>
<dbReference type="Pfam" id="PF00931">
    <property type="entry name" value="NB-ARC"/>
    <property type="match status" value="1"/>
</dbReference>
<evidence type="ECO:0000256" key="4">
    <source>
        <dbReference type="ARBA" id="ARBA00022741"/>
    </source>
</evidence>
<dbReference type="Pfam" id="PF23559">
    <property type="entry name" value="WHD_DRP"/>
    <property type="match status" value="1"/>
</dbReference>
<dbReference type="PANTHER" id="PTHR23155:SF1185">
    <property type="entry name" value="DISEASE RESISTANCE RPP8-LIKE PROTEIN 3-RELATED"/>
    <property type="match status" value="1"/>
</dbReference>
<evidence type="ECO:0000256" key="6">
    <source>
        <dbReference type="ARBA" id="ARBA00022840"/>
    </source>
</evidence>
<name>A0A8X8YAW5_SALSN</name>
<proteinExistence type="inferred from homology"/>